<dbReference type="Pfam" id="PF16124">
    <property type="entry name" value="RecQ_Zn_bind"/>
    <property type="match status" value="1"/>
</dbReference>
<organism evidence="14 15">
    <name type="scientific">Nadsonia fulvescens var. elongata DSM 6958</name>
    <dbReference type="NCBI Taxonomy" id="857566"/>
    <lineage>
        <taxon>Eukaryota</taxon>
        <taxon>Fungi</taxon>
        <taxon>Dikarya</taxon>
        <taxon>Ascomycota</taxon>
        <taxon>Saccharomycotina</taxon>
        <taxon>Dipodascomycetes</taxon>
        <taxon>Dipodascales</taxon>
        <taxon>Dipodascales incertae sedis</taxon>
        <taxon>Nadsonia</taxon>
    </lineage>
</organism>
<dbReference type="InterPro" id="IPR004589">
    <property type="entry name" value="DNA_helicase_ATP-dep_RecQ"/>
</dbReference>
<dbReference type="SUPFAM" id="SSF52540">
    <property type="entry name" value="P-loop containing nucleoside triphosphate hydrolases"/>
    <property type="match status" value="1"/>
</dbReference>
<keyword evidence="15" id="KW-1185">Reference proteome</keyword>
<evidence type="ECO:0000259" key="13">
    <source>
        <dbReference type="PROSITE" id="PS51194"/>
    </source>
</evidence>
<dbReference type="EC" id="5.6.2.4" evidence="11"/>
<dbReference type="Pfam" id="PF00270">
    <property type="entry name" value="DEAD"/>
    <property type="match status" value="1"/>
</dbReference>
<comment type="subcellular location">
    <subcellularLocation>
        <location evidence="1 11">Nucleus</location>
    </subcellularLocation>
</comment>
<dbReference type="CDD" id="cd17920">
    <property type="entry name" value="DEXHc_RecQ"/>
    <property type="match status" value="1"/>
</dbReference>
<dbReference type="PROSITE" id="PS51194">
    <property type="entry name" value="HELICASE_CTER"/>
    <property type="match status" value="1"/>
</dbReference>
<dbReference type="GO" id="GO:0003677">
    <property type="term" value="F:DNA binding"/>
    <property type="evidence" value="ECO:0007669"/>
    <property type="project" value="UniProtKB-KW"/>
</dbReference>
<gene>
    <name evidence="14" type="ORF">NADFUDRAFT_84280</name>
</gene>
<accession>A0A1E3PEM4</accession>
<feature type="non-terminal residue" evidence="14">
    <location>
        <position position="350"/>
    </location>
</feature>
<evidence type="ECO:0000256" key="4">
    <source>
        <dbReference type="ARBA" id="ARBA00022801"/>
    </source>
</evidence>
<evidence type="ECO:0000256" key="9">
    <source>
        <dbReference type="ARBA" id="ARBA00023242"/>
    </source>
</evidence>
<dbReference type="GO" id="GO:0043138">
    <property type="term" value="F:3'-5' DNA helicase activity"/>
    <property type="evidence" value="ECO:0007669"/>
    <property type="project" value="UniProtKB-EC"/>
</dbReference>
<comment type="catalytic activity">
    <reaction evidence="11">
        <text>ATP + H2O = ADP + phosphate + H(+)</text>
        <dbReference type="Rhea" id="RHEA:13065"/>
        <dbReference type="ChEBI" id="CHEBI:15377"/>
        <dbReference type="ChEBI" id="CHEBI:15378"/>
        <dbReference type="ChEBI" id="CHEBI:30616"/>
        <dbReference type="ChEBI" id="CHEBI:43474"/>
        <dbReference type="ChEBI" id="CHEBI:456216"/>
    </reaction>
</comment>
<dbReference type="Pfam" id="PF00271">
    <property type="entry name" value="Helicase_C"/>
    <property type="match status" value="1"/>
</dbReference>
<keyword evidence="7" id="KW-0238">DNA-binding</keyword>
<dbReference type="STRING" id="857566.A0A1E3PEM4"/>
<feature type="domain" description="Helicase ATP-binding" evidence="12">
    <location>
        <begin position="1"/>
        <end position="150"/>
    </location>
</feature>
<dbReference type="GO" id="GO:0005694">
    <property type="term" value="C:chromosome"/>
    <property type="evidence" value="ECO:0007669"/>
    <property type="project" value="TreeGrafter"/>
</dbReference>
<evidence type="ECO:0000256" key="3">
    <source>
        <dbReference type="ARBA" id="ARBA00022741"/>
    </source>
</evidence>
<name>A0A1E3PEM4_9ASCO</name>
<dbReference type="GO" id="GO:0000724">
    <property type="term" value="P:double-strand break repair via homologous recombination"/>
    <property type="evidence" value="ECO:0007669"/>
    <property type="project" value="TreeGrafter"/>
</dbReference>
<evidence type="ECO:0000256" key="2">
    <source>
        <dbReference type="ARBA" id="ARBA00005446"/>
    </source>
</evidence>
<dbReference type="CDD" id="cd18794">
    <property type="entry name" value="SF2_C_RecQ"/>
    <property type="match status" value="1"/>
</dbReference>
<dbReference type="GO" id="GO:0005634">
    <property type="term" value="C:nucleus"/>
    <property type="evidence" value="ECO:0007669"/>
    <property type="project" value="UniProtKB-SubCell"/>
</dbReference>
<dbReference type="PANTHER" id="PTHR13710">
    <property type="entry name" value="DNA HELICASE RECQ FAMILY MEMBER"/>
    <property type="match status" value="1"/>
</dbReference>
<dbReference type="InterPro" id="IPR011545">
    <property type="entry name" value="DEAD/DEAH_box_helicase_dom"/>
</dbReference>
<evidence type="ECO:0000313" key="14">
    <source>
        <dbReference type="EMBL" id="ODQ63654.1"/>
    </source>
</evidence>
<dbReference type="NCBIfam" id="TIGR00614">
    <property type="entry name" value="recQ_fam"/>
    <property type="match status" value="1"/>
</dbReference>
<dbReference type="FunFam" id="3.40.50.300:FF:000340">
    <property type="entry name" value="Bloom syndrome, RecQ helicase"/>
    <property type="match status" value="1"/>
</dbReference>
<evidence type="ECO:0000256" key="11">
    <source>
        <dbReference type="RuleBase" id="RU364117"/>
    </source>
</evidence>
<dbReference type="Gene3D" id="3.40.50.300">
    <property type="entry name" value="P-loop containing nucleotide triphosphate hydrolases"/>
    <property type="match status" value="2"/>
</dbReference>
<protein>
    <recommendedName>
        <fullName evidence="11">ATP-dependent DNA helicase</fullName>
        <ecNumber evidence="11">5.6.2.4</ecNumber>
    </recommendedName>
</protein>
<dbReference type="EMBL" id="KV454414">
    <property type="protein sequence ID" value="ODQ63654.1"/>
    <property type="molecule type" value="Genomic_DNA"/>
</dbReference>
<dbReference type="InterPro" id="IPR014001">
    <property type="entry name" value="Helicase_ATP-bd"/>
</dbReference>
<evidence type="ECO:0000256" key="5">
    <source>
        <dbReference type="ARBA" id="ARBA00022806"/>
    </source>
</evidence>
<keyword evidence="8" id="KW-0413">Isomerase</keyword>
<keyword evidence="5 11" id="KW-0347">Helicase</keyword>
<evidence type="ECO:0000259" key="12">
    <source>
        <dbReference type="PROSITE" id="PS51192"/>
    </source>
</evidence>
<comment type="catalytic activity">
    <reaction evidence="10 11">
        <text>Couples ATP hydrolysis with the unwinding of duplex DNA by translocating in the 3'-5' direction.</text>
        <dbReference type="EC" id="5.6.2.4"/>
    </reaction>
</comment>
<keyword evidence="4 11" id="KW-0378">Hydrolase</keyword>
<evidence type="ECO:0000256" key="8">
    <source>
        <dbReference type="ARBA" id="ARBA00023235"/>
    </source>
</evidence>
<dbReference type="PROSITE" id="PS51192">
    <property type="entry name" value="HELICASE_ATP_BIND_1"/>
    <property type="match status" value="1"/>
</dbReference>
<evidence type="ECO:0000313" key="15">
    <source>
        <dbReference type="Proteomes" id="UP000095009"/>
    </source>
</evidence>
<dbReference type="GO" id="GO:0016887">
    <property type="term" value="F:ATP hydrolysis activity"/>
    <property type="evidence" value="ECO:0007669"/>
    <property type="project" value="RHEA"/>
</dbReference>
<evidence type="ECO:0000256" key="7">
    <source>
        <dbReference type="ARBA" id="ARBA00023125"/>
    </source>
</evidence>
<reference evidence="14 15" key="1">
    <citation type="journal article" date="2016" name="Proc. Natl. Acad. Sci. U.S.A.">
        <title>Comparative genomics of biotechnologically important yeasts.</title>
        <authorList>
            <person name="Riley R."/>
            <person name="Haridas S."/>
            <person name="Wolfe K.H."/>
            <person name="Lopes M.R."/>
            <person name="Hittinger C.T."/>
            <person name="Goeker M."/>
            <person name="Salamov A.A."/>
            <person name="Wisecaver J.H."/>
            <person name="Long T.M."/>
            <person name="Calvey C.H."/>
            <person name="Aerts A.L."/>
            <person name="Barry K.W."/>
            <person name="Choi C."/>
            <person name="Clum A."/>
            <person name="Coughlan A.Y."/>
            <person name="Deshpande S."/>
            <person name="Douglass A.P."/>
            <person name="Hanson S.J."/>
            <person name="Klenk H.-P."/>
            <person name="LaButti K.M."/>
            <person name="Lapidus A."/>
            <person name="Lindquist E.A."/>
            <person name="Lipzen A.M."/>
            <person name="Meier-Kolthoff J.P."/>
            <person name="Ohm R.A."/>
            <person name="Otillar R.P."/>
            <person name="Pangilinan J.L."/>
            <person name="Peng Y."/>
            <person name="Rokas A."/>
            <person name="Rosa C.A."/>
            <person name="Scheuner C."/>
            <person name="Sibirny A.A."/>
            <person name="Slot J.C."/>
            <person name="Stielow J.B."/>
            <person name="Sun H."/>
            <person name="Kurtzman C.P."/>
            <person name="Blackwell M."/>
            <person name="Grigoriev I.V."/>
            <person name="Jeffries T.W."/>
        </authorList>
    </citation>
    <scope>NUCLEOTIDE SEQUENCE [LARGE SCALE GENOMIC DNA]</scope>
    <source>
        <strain evidence="14 15">DSM 6958</strain>
    </source>
</reference>
<dbReference type="GO" id="GO:0005524">
    <property type="term" value="F:ATP binding"/>
    <property type="evidence" value="ECO:0007669"/>
    <property type="project" value="UniProtKB-KW"/>
</dbReference>
<feature type="domain" description="Helicase C-terminal" evidence="13">
    <location>
        <begin position="175"/>
        <end position="324"/>
    </location>
</feature>
<dbReference type="InterPro" id="IPR001650">
    <property type="entry name" value="Helicase_C-like"/>
</dbReference>
<dbReference type="PROSITE" id="PS00690">
    <property type="entry name" value="DEAH_ATP_HELICASE"/>
    <property type="match status" value="1"/>
</dbReference>
<keyword evidence="9 11" id="KW-0539">Nucleus</keyword>
<feature type="non-terminal residue" evidence="14">
    <location>
        <position position="1"/>
    </location>
</feature>
<dbReference type="GO" id="GO:0009378">
    <property type="term" value="F:four-way junction helicase activity"/>
    <property type="evidence" value="ECO:0007669"/>
    <property type="project" value="TreeGrafter"/>
</dbReference>
<keyword evidence="6 11" id="KW-0067">ATP-binding</keyword>
<dbReference type="OrthoDB" id="10261556at2759"/>
<dbReference type="AlphaFoldDB" id="A0A1E3PEM4"/>
<dbReference type="InterPro" id="IPR027417">
    <property type="entry name" value="P-loop_NTPase"/>
</dbReference>
<dbReference type="SMART" id="SM00490">
    <property type="entry name" value="HELICc"/>
    <property type="match status" value="1"/>
</dbReference>
<dbReference type="InterPro" id="IPR032284">
    <property type="entry name" value="RecQ_Zn-bd"/>
</dbReference>
<evidence type="ECO:0000256" key="6">
    <source>
        <dbReference type="ARBA" id="ARBA00022840"/>
    </source>
</evidence>
<evidence type="ECO:0000256" key="10">
    <source>
        <dbReference type="ARBA" id="ARBA00034617"/>
    </source>
</evidence>
<dbReference type="PANTHER" id="PTHR13710:SF153">
    <property type="entry name" value="RECQ-LIKE DNA HELICASE BLM"/>
    <property type="match status" value="1"/>
</dbReference>
<dbReference type="GO" id="GO:0005737">
    <property type="term" value="C:cytoplasm"/>
    <property type="evidence" value="ECO:0007669"/>
    <property type="project" value="TreeGrafter"/>
</dbReference>
<proteinExistence type="inferred from homology"/>
<dbReference type="Proteomes" id="UP000095009">
    <property type="component" value="Unassembled WGS sequence"/>
</dbReference>
<keyword evidence="3 11" id="KW-0547">Nucleotide-binding</keyword>
<dbReference type="InterPro" id="IPR002464">
    <property type="entry name" value="DNA/RNA_helicase_DEAH_CS"/>
</dbReference>
<evidence type="ECO:0000256" key="1">
    <source>
        <dbReference type="ARBA" id="ARBA00004123"/>
    </source>
</evidence>
<sequence>MIKSGNTKGFTLVISPLISLMEDQVQSLQSKGINAEMLSSKGTEQQNSFAITKLRFGDLDLLYVSPEKLNNSDFVKNMLKRHSENGMLARIVIDEAHCVSSWGHDFRPDYKLLENLRFDYPNIPIMALTATANKPVCLDIGKCLREEKTKFFQQSFNRSNLYYQLLSKNKFVMDKIKEIIHKHSGKSGIIYCNSKKDCEDMAAKLQELNIRADYYHAGLQPEDRTRIQLEWQHGDLHIICATIAFGMGIDKPDVRFVIHHTLPRNLEGYYQETGRAGRDGNPSECILFYAYKDATKIRRQIEKDDTLNHRAKEQHMNLMKRVVQYCENGTDCRRQQILQYFDEKFDSRLC</sequence>
<comment type="similarity">
    <text evidence="2 11">Belongs to the helicase family. RecQ subfamily.</text>
</comment>